<dbReference type="EMBL" id="JAINUF010000005">
    <property type="protein sequence ID" value="KAJ8358927.1"/>
    <property type="molecule type" value="Genomic_DNA"/>
</dbReference>
<keyword evidence="2" id="KW-1015">Disulfide bond</keyword>
<dbReference type="AlphaFoldDB" id="A0A9Q1FHA7"/>
<name>A0A9Q1FHA7_SYNKA</name>
<accession>A0A9Q1FHA7</accession>
<organism evidence="5 6">
    <name type="scientific">Synaphobranchus kaupii</name>
    <name type="common">Kaup's arrowtooth eel</name>
    <dbReference type="NCBI Taxonomy" id="118154"/>
    <lineage>
        <taxon>Eukaryota</taxon>
        <taxon>Metazoa</taxon>
        <taxon>Chordata</taxon>
        <taxon>Craniata</taxon>
        <taxon>Vertebrata</taxon>
        <taxon>Euteleostomi</taxon>
        <taxon>Actinopterygii</taxon>
        <taxon>Neopterygii</taxon>
        <taxon>Teleostei</taxon>
        <taxon>Anguilliformes</taxon>
        <taxon>Synaphobranchidae</taxon>
        <taxon>Synaphobranchus</taxon>
    </lineage>
</organism>
<dbReference type="InterPro" id="IPR051102">
    <property type="entry name" value="IgSF_V-set/TM_domain"/>
</dbReference>
<evidence type="ECO:0000256" key="1">
    <source>
        <dbReference type="ARBA" id="ARBA00022729"/>
    </source>
</evidence>
<evidence type="ECO:0000313" key="6">
    <source>
        <dbReference type="Proteomes" id="UP001152622"/>
    </source>
</evidence>
<protein>
    <submittedName>
        <fullName evidence="5">Uncharacterized protein</fullName>
    </submittedName>
</protein>
<evidence type="ECO:0000256" key="4">
    <source>
        <dbReference type="SAM" id="MobiDB-lite"/>
    </source>
</evidence>
<gene>
    <name evidence="5" type="ORF">SKAU_G00154520</name>
</gene>
<reference evidence="5" key="1">
    <citation type="journal article" date="2023" name="Science">
        <title>Genome structures resolve the early diversification of teleost fishes.</title>
        <authorList>
            <person name="Parey E."/>
            <person name="Louis A."/>
            <person name="Montfort J."/>
            <person name="Bouchez O."/>
            <person name="Roques C."/>
            <person name="Iampietro C."/>
            <person name="Lluch J."/>
            <person name="Castinel A."/>
            <person name="Donnadieu C."/>
            <person name="Desvignes T."/>
            <person name="Floi Bucao C."/>
            <person name="Jouanno E."/>
            <person name="Wen M."/>
            <person name="Mejri S."/>
            <person name="Dirks R."/>
            <person name="Jansen H."/>
            <person name="Henkel C."/>
            <person name="Chen W.J."/>
            <person name="Zahm M."/>
            <person name="Cabau C."/>
            <person name="Klopp C."/>
            <person name="Thompson A.W."/>
            <person name="Robinson-Rechavi M."/>
            <person name="Braasch I."/>
            <person name="Lecointre G."/>
            <person name="Bobe J."/>
            <person name="Postlethwait J.H."/>
            <person name="Berthelot C."/>
            <person name="Roest Crollius H."/>
            <person name="Guiguen Y."/>
        </authorList>
    </citation>
    <scope>NUCLEOTIDE SEQUENCE</scope>
    <source>
        <strain evidence="5">WJC10195</strain>
    </source>
</reference>
<keyword evidence="1" id="KW-0732">Signal</keyword>
<keyword evidence="3" id="KW-0393">Immunoglobulin domain</keyword>
<dbReference type="Proteomes" id="UP001152622">
    <property type="component" value="Chromosome 5"/>
</dbReference>
<comment type="caution">
    <text evidence="5">The sequence shown here is derived from an EMBL/GenBank/DDBJ whole genome shotgun (WGS) entry which is preliminary data.</text>
</comment>
<evidence type="ECO:0000256" key="2">
    <source>
        <dbReference type="ARBA" id="ARBA00023157"/>
    </source>
</evidence>
<proteinExistence type="predicted"/>
<dbReference type="PANTHER" id="PTHR12207">
    <property type="entry name" value="V-SET AND TRANSMEMBRANE DOMAIN-CONTAINING PROTEIN"/>
    <property type="match status" value="1"/>
</dbReference>
<dbReference type="GO" id="GO:0016020">
    <property type="term" value="C:membrane"/>
    <property type="evidence" value="ECO:0007669"/>
    <property type="project" value="TreeGrafter"/>
</dbReference>
<sequence>MEKEGEGRYSLRLFSAYPADTGVYRCAVGVYAGHPNPGPSAPATVTRRSEGVSVRLKTKEVSVSTVAELPRRPQLKRGSTVSMLCNVSVTTVMDPPGGDPMADEEGGSQRGGAKGEEVEPEGGGMRPLAALTYDGLSRLYGNGSEVSMDKLAAGCYRLRIHAARPEDQGPLHLPGRGVGPGPPWRLVQHRCQCGVQQRARLPVRPRNGSPPRSAGGGRVLCPFGGRGHRRHGDLLLHEPIGQAAFSEVGRWRRTWRDMLLHPNSD</sequence>
<evidence type="ECO:0000313" key="5">
    <source>
        <dbReference type="EMBL" id="KAJ8358927.1"/>
    </source>
</evidence>
<dbReference type="PANTHER" id="PTHR12207:SF33">
    <property type="entry name" value="IMMUNOGLOBULIN SUPERFAMILY MEMBER 8 PRECURSOR"/>
    <property type="match status" value="1"/>
</dbReference>
<feature type="region of interest" description="Disordered" evidence="4">
    <location>
        <begin position="93"/>
        <end position="126"/>
    </location>
</feature>
<keyword evidence="6" id="KW-1185">Reference proteome</keyword>
<dbReference type="OrthoDB" id="9890427at2759"/>
<evidence type="ECO:0000256" key="3">
    <source>
        <dbReference type="ARBA" id="ARBA00023319"/>
    </source>
</evidence>